<proteinExistence type="predicted"/>
<evidence type="ECO:0000313" key="1">
    <source>
        <dbReference type="EMBL" id="CAF5070593.1"/>
    </source>
</evidence>
<reference evidence="1" key="1">
    <citation type="submission" date="2021-02" db="EMBL/GenBank/DDBJ databases">
        <authorList>
            <person name="Nowell W R."/>
        </authorList>
    </citation>
    <scope>NUCLEOTIDE SEQUENCE</scope>
</reference>
<name>A0A8S3EBH8_9BILA</name>
<accession>A0A8S3EBH8</accession>
<gene>
    <name evidence="1" type="ORF">GIL414_LOCUS61086</name>
</gene>
<dbReference type="EMBL" id="CAJOBJ010238565">
    <property type="protein sequence ID" value="CAF5070593.1"/>
    <property type="molecule type" value="Genomic_DNA"/>
</dbReference>
<evidence type="ECO:0000313" key="2">
    <source>
        <dbReference type="Proteomes" id="UP000681720"/>
    </source>
</evidence>
<organism evidence="1 2">
    <name type="scientific">Rotaria magnacalcarata</name>
    <dbReference type="NCBI Taxonomy" id="392030"/>
    <lineage>
        <taxon>Eukaryota</taxon>
        <taxon>Metazoa</taxon>
        <taxon>Spiralia</taxon>
        <taxon>Gnathifera</taxon>
        <taxon>Rotifera</taxon>
        <taxon>Eurotatoria</taxon>
        <taxon>Bdelloidea</taxon>
        <taxon>Philodinida</taxon>
        <taxon>Philodinidae</taxon>
        <taxon>Rotaria</taxon>
    </lineage>
</organism>
<comment type="caution">
    <text evidence="1">The sequence shown here is derived from an EMBL/GenBank/DDBJ whole genome shotgun (WGS) entry which is preliminary data.</text>
</comment>
<sequence length="35" mass="3891">IGLGIGFLLQPPLYSTVINLNSAFNKQAYFSIYAR</sequence>
<protein>
    <submittedName>
        <fullName evidence="1">Uncharacterized protein</fullName>
    </submittedName>
</protein>
<feature type="non-terminal residue" evidence="1">
    <location>
        <position position="1"/>
    </location>
</feature>
<dbReference type="AlphaFoldDB" id="A0A8S3EBH8"/>
<dbReference type="Proteomes" id="UP000681720">
    <property type="component" value="Unassembled WGS sequence"/>
</dbReference>